<dbReference type="Proteomes" id="UP000078200">
    <property type="component" value="Unassembled WGS sequence"/>
</dbReference>
<keyword evidence="2" id="KW-1185">Reference proteome</keyword>
<reference evidence="1" key="1">
    <citation type="submission" date="2020-05" db="UniProtKB">
        <authorList>
            <consortium name="EnsemblMetazoa"/>
        </authorList>
    </citation>
    <scope>IDENTIFICATION</scope>
    <source>
        <strain evidence="1">TTRI</strain>
    </source>
</reference>
<accession>A0A1A9UEU7</accession>
<dbReference type="VEuPathDB" id="VectorBase:GAUT002528"/>
<evidence type="ECO:0000313" key="1">
    <source>
        <dbReference type="EnsemblMetazoa" id="GAUT002528-PA"/>
    </source>
</evidence>
<name>A0A1A9UEU7_GLOAU</name>
<evidence type="ECO:0000313" key="2">
    <source>
        <dbReference type="Proteomes" id="UP000078200"/>
    </source>
</evidence>
<organism evidence="1 2">
    <name type="scientific">Glossina austeni</name>
    <name type="common">Savannah tsetse fly</name>
    <dbReference type="NCBI Taxonomy" id="7395"/>
    <lineage>
        <taxon>Eukaryota</taxon>
        <taxon>Metazoa</taxon>
        <taxon>Ecdysozoa</taxon>
        <taxon>Arthropoda</taxon>
        <taxon>Hexapoda</taxon>
        <taxon>Insecta</taxon>
        <taxon>Pterygota</taxon>
        <taxon>Neoptera</taxon>
        <taxon>Endopterygota</taxon>
        <taxon>Diptera</taxon>
        <taxon>Brachycera</taxon>
        <taxon>Muscomorpha</taxon>
        <taxon>Hippoboscoidea</taxon>
        <taxon>Glossinidae</taxon>
        <taxon>Glossina</taxon>
    </lineage>
</organism>
<dbReference type="EnsemblMetazoa" id="GAUT002528-RA">
    <property type="protein sequence ID" value="GAUT002528-PA"/>
    <property type="gene ID" value="GAUT002528"/>
</dbReference>
<protein>
    <submittedName>
        <fullName evidence="1">Uncharacterized protein</fullName>
    </submittedName>
</protein>
<dbReference type="AlphaFoldDB" id="A0A1A9UEU7"/>
<sequence>MQPAFRRPMPSYMQSKVQDIVNIMPGIHICDYYFSFLKYYTSQYVCVCTEICLTHTDWFITVEAKAWKDWVGSEGFAKREETLASTLQAEVLNNKKQPFADWGRASYKNYQRTYNIMKPNYK</sequence>
<proteinExistence type="predicted"/>